<dbReference type="EMBL" id="JBIMPR010000007">
    <property type="protein sequence ID" value="MFH5774594.1"/>
    <property type="molecule type" value="Genomic_DNA"/>
</dbReference>
<accession>A0ABW7LJT9</accession>
<protein>
    <recommendedName>
        <fullName evidence="3">Secreted protein</fullName>
    </recommendedName>
</protein>
<proteinExistence type="predicted"/>
<keyword evidence="2" id="KW-1185">Reference proteome</keyword>
<comment type="caution">
    <text evidence="1">The sequence shown here is derived from an EMBL/GenBank/DDBJ whole genome shotgun (WGS) entry which is preliminary data.</text>
</comment>
<evidence type="ECO:0000313" key="1">
    <source>
        <dbReference type="EMBL" id="MFH5774594.1"/>
    </source>
</evidence>
<evidence type="ECO:0008006" key="3">
    <source>
        <dbReference type="Google" id="ProtNLM"/>
    </source>
</evidence>
<dbReference type="RefSeq" id="WP_395133674.1">
    <property type="nucleotide sequence ID" value="NZ_JBIMPR010000007.1"/>
</dbReference>
<name>A0ABW7LJT9_9RHOB</name>
<gene>
    <name evidence="1" type="ORF">ACHFJ0_10110</name>
</gene>
<dbReference type="Proteomes" id="UP001609376">
    <property type="component" value="Unassembled WGS sequence"/>
</dbReference>
<sequence length="67" mass="7716">MIELFFVTCLTASPMQCQDRSLLFTQDIGLMTCMVQGQSQLAEWTRSHPRETIHRWGCRSRGNRIAA</sequence>
<reference evidence="1 2" key="1">
    <citation type="submission" date="2024-10" db="EMBL/GenBank/DDBJ databases">
        <title>Paracoccus drimophilus sp. nov., a novel bacterium from corn roots in Hunan.</title>
        <authorList>
            <person name="Li X."/>
        </authorList>
    </citation>
    <scope>NUCLEOTIDE SEQUENCE [LARGE SCALE GENOMIC DNA]</scope>
    <source>
        <strain evidence="1 2">NGMCC 1.201697</strain>
    </source>
</reference>
<organism evidence="1 2">
    <name type="scientific">Paracoccus broussonetiae subsp. drimophilus</name>
    <dbReference type="NCBI Taxonomy" id="3373869"/>
    <lineage>
        <taxon>Bacteria</taxon>
        <taxon>Pseudomonadati</taxon>
        <taxon>Pseudomonadota</taxon>
        <taxon>Alphaproteobacteria</taxon>
        <taxon>Rhodobacterales</taxon>
        <taxon>Paracoccaceae</taxon>
        <taxon>Paracoccus</taxon>
        <taxon>Paracoccus broussonetiae</taxon>
    </lineage>
</organism>
<evidence type="ECO:0000313" key="2">
    <source>
        <dbReference type="Proteomes" id="UP001609376"/>
    </source>
</evidence>